<proteinExistence type="predicted"/>
<sequence length="120" mass="13744">MSPDQRRQVSQNALAEVEAAKTKVKAYTLEEFSYDHFRPPAKESMNRMVLARAHGKDRMWACSREPLRQPLLKKVCANADMVVLACHAFTDILSVCHQETLRPKGRQLLFQAEIGNIEYL</sequence>
<feature type="non-terminal residue" evidence="1">
    <location>
        <position position="120"/>
    </location>
</feature>
<dbReference type="PANTHER" id="PTHR22692">
    <property type="entry name" value="MYOSIN VII, XV"/>
    <property type="match status" value="1"/>
</dbReference>
<keyword evidence="2" id="KW-1185">Reference proteome</keyword>
<dbReference type="OrthoDB" id="8759366at2759"/>
<dbReference type="STRING" id="137246.A0A401TEN4"/>
<comment type="caution">
    <text evidence="1">The sequence shown here is derived from an EMBL/GenBank/DDBJ whole genome shotgun (WGS) entry which is preliminary data.</text>
</comment>
<reference evidence="1 2" key="1">
    <citation type="journal article" date="2018" name="Nat. Ecol. Evol.">
        <title>Shark genomes provide insights into elasmobranch evolution and the origin of vertebrates.</title>
        <authorList>
            <person name="Hara Y"/>
            <person name="Yamaguchi K"/>
            <person name="Onimaru K"/>
            <person name="Kadota M"/>
            <person name="Koyanagi M"/>
            <person name="Keeley SD"/>
            <person name="Tatsumi K"/>
            <person name="Tanaka K"/>
            <person name="Motone F"/>
            <person name="Kageyama Y"/>
            <person name="Nozu R"/>
            <person name="Adachi N"/>
            <person name="Nishimura O"/>
            <person name="Nakagawa R"/>
            <person name="Tanegashima C"/>
            <person name="Kiyatake I"/>
            <person name="Matsumoto R"/>
            <person name="Murakumo K"/>
            <person name="Nishida K"/>
            <person name="Terakita A"/>
            <person name="Kuratani S"/>
            <person name="Sato K"/>
            <person name="Hyodo S Kuraku.S."/>
        </authorList>
    </citation>
    <scope>NUCLEOTIDE SEQUENCE [LARGE SCALE GENOMIC DNA]</scope>
</reference>
<protein>
    <submittedName>
        <fullName evidence="1">Uncharacterized protein</fullName>
    </submittedName>
</protein>
<dbReference type="EMBL" id="BEZZ01059208">
    <property type="protein sequence ID" value="GCC41110.1"/>
    <property type="molecule type" value="Genomic_DNA"/>
</dbReference>
<dbReference type="AlphaFoldDB" id="A0A401TEN4"/>
<name>A0A401TEN4_CHIPU</name>
<dbReference type="InterPro" id="IPR051567">
    <property type="entry name" value="Unconventional_Myosin_ATPase"/>
</dbReference>
<organism evidence="1 2">
    <name type="scientific">Chiloscyllium punctatum</name>
    <name type="common">Brownbanded bambooshark</name>
    <name type="synonym">Hemiscyllium punctatum</name>
    <dbReference type="NCBI Taxonomy" id="137246"/>
    <lineage>
        <taxon>Eukaryota</taxon>
        <taxon>Metazoa</taxon>
        <taxon>Chordata</taxon>
        <taxon>Craniata</taxon>
        <taxon>Vertebrata</taxon>
        <taxon>Chondrichthyes</taxon>
        <taxon>Elasmobranchii</taxon>
        <taxon>Galeomorphii</taxon>
        <taxon>Galeoidea</taxon>
        <taxon>Orectolobiformes</taxon>
        <taxon>Hemiscylliidae</taxon>
        <taxon>Chiloscyllium</taxon>
    </lineage>
</organism>
<dbReference type="PANTHER" id="PTHR22692:SF24">
    <property type="entry name" value="MYOSIN VIIB"/>
    <property type="match status" value="1"/>
</dbReference>
<accession>A0A401TEN4</accession>
<dbReference type="Proteomes" id="UP000287033">
    <property type="component" value="Unassembled WGS sequence"/>
</dbReference>
<evidence type="ECO:0000313" key="2">
    <source>
        <dbReference type="Proteomes" id="UP000287033"/>
    </source>
</evidence>
<evidence type="ECO:0000313" key="1">
    <source>
        <dbReference type="EMBL" id="GCC41110.1"/>
    </source>
</evidence>
<gene>
    <name evidence="1" type="ORF">chiPu_0025474</name>
</gene>